<dbReference type="InterPro" id="IPR016181">
    <property type="entry name" value="Acyl_CoA_acyltransferase"/>
</dbReference>
<dbReference type="UniPathway" id="UPA00113">
    <property type="reaction ID" value="UER00529"/>
</dbReference>
<dbReference type="InterPro" id="IPR050769">
    <property type="entry name" value="NAT_camello-type"/>
</dbReference>
<dbReference type="InterPro" id="IPR000182">
    <property type="entry name" value="GNAT_dom"/>
</dbReference>
<feature type="domain" description="N-acetyltransferase" evidence="2">
    <location>
        <begin position="9"/>
        <end position="166"/>
    </location>
</feature>
<evidence type="ECO:0000313" key="3">
    <source>
        <dbReference type="EMBL" id="RSH81151.1"/>
    </source>
</evidence>
<dbReference type="CDD" id="cd04301">
    <property type="entry name" value="NAT_SF"/>
    <property type="match status" value="1"/>
</dbReference>
<dbReference type="GeneID" id="39593128"/>
<name>A0A427XQT0_9TREE</name>
<sequence length="169" mass="18797">MSASPEFSVKVSTTAEDKAECQRVRIEVFVDEQGFSKEDELDEIDATGAHVSFLVCNAEGKAVGTVRLVALPTKVKLTRLAIEKDYRKYGLGRVLVRALEEFVANNSTREDFAPHVKEVDGKKVITVKIHSQIPVIKFYGKLGYVEVGERFDEDGEPHQAMVQDIEVVA</sequence>
<organism evidence="3 4">
    <name type="scientific">Apiotrichum porosum</name>
    <dbReference type="NCBI Taxonomy" id="105984"/>
    <lineage>
        <taxon>Eukaryota</taxon>
        <taxon>Fungi</taxon>
        <taxon>Dikarya</taxon>
        <taxon>Basidiomycota</taxon>
        <taxon>Agaricomycotina</taxon>
        <taxon>Tremellomycetes</taxon>
        <taxon>Trichosporonales</taxon>
        <taxon>Trichosporonaceae</taxon>
        <taxon>Apiotrichum</taxon>
    </lineage>
</organism>
<protein>
    <recommendedName>
        <fullName evidence="2">N-acetyltransferase domain-containing protein</fullName>
    </recommendedName>
</protein>
<dbReference type="Gene3D" id="3.40.630.30">
    <property type="match status" value="1"/>
</dbReference>
<gene>
    <name evidence="3" type="ORF">EHS24_008585</name>
</gene>
<accession>A0A427XQT0</accession>
<dbReference type="GO" id="GO:0008080">
    <property type="term" value="F:N-acetyltransferase activity"/>
    <property type="evidence" value="ECO:0007669"/>
    <property type="project" value="InterPro"/>
</dbReference>
<dbReference type="EMBL" id="RSCE01000007">
    <property type="protein sequence ID" value="RSH81151.1"/>
    <property type="molecule type" value="Genomic_DNA"/>
</dbReference>
<reference evidence="3 4" key="1">
    <citation type="submission" date="2018-11" db="EMBL/GenBank/DDBJ databases">
        <title>Genome sequence of Apiotrichum porosum DSM 27194.</title>
        <authorList>
            <person name="Aliyu H."/>
            <person name="Gorte O."/>
            <person name="Ochsenreither K."/>
        </authorList>
    </citation>
    <scope>NUCLEOTIDE SEQUENCE [LARGE SCALE GENOMIC DNA]</scope>
    <source>
        <strain evidence="3 4">DSM 27194</strain>
    </source>
</reference>
<keyword evidence="1" id="KW-0808">Transferase</keyword>
<dbReference type="PROSITE" id="PS51186">
    <property type="entry name" value="GNAT"/>
    <property type="match status" value="1"/>
</dbReference>
<dbReference type="GO" id="GO:0006048">
    <property type="term" value="P:UDP-N-acetylglucosamine biosynthetic process"/>
    <property type="evidence" value="ECO:0007669"/>
    <property type="project" value="UniProtKB-UniPathway"/>
</dbReference>
<dbReference type="PANTHER" id="PTHR13947">
    <property type="entry name" value="GNAT FAMILY N-ACETYLTRANSFERASE"/>
    <property type="match status" value="1"/>
</dbReference>
<evidence type="ECO:0000313" key="4">
    <source>
        <dbReference type="Proteomes" id="UP000279236"/>
    </source>
</evidence>
<dbReference type="RefSeq" id="XP_028475870.1">
    <property type="nucleotide sequence ID" value="XM_028623896.1"/>
</dbReference>
<dbReference type="AlphaFoldDB" id="A0A427XQT0"/>
<dbReference type="Proteomes" id="UP000279236">
    <property type="component" value="Unassembled WGS sequence"/>
</dbReference>
<proteinExistence type="predicted"/>
<dbReference type="SUPFAM" id="SSF55729">
    <property type="entry name" value="Acyl-CoA N-acyltransferases (Nat)"/>
    <property type="match status" value="1"/>
</dbReference>
<dbReference type="PANTHER" id="PTHR13947:SF37">
    <property type="entry name" value="LD18367P"/>
    <property type="match status" value="1"/>
</dbReference>
<comment type="caution">
    <text evidence="3">The sequence shown here is derived from an EMBL/GenBank/DDBJ whole genome shotgun (WGS) entry which is preliminary data.</text>
</comment>
<evidence type="ECO:0000256" key="1">
    <source>
        <dbReference type="ARBA" id="ARBA00022679"/>
    </source>
</evidence>
<keyword evidence="4" id="KW-1185">Reference proteome</keyword>
<evidence type="ECO:0000259" key="2">
    <source>
        <dbReference type="PROSITE" id="PS51186"/>
    </source>
</evidence>
<dbReference type="Pfam" id="PF13673">
    <property type="entry name" value="Acetyltransf_10"/>
    <property type="match status" value="1"/>
</dbReference>
<dbReference type="STRING" id="105984.A0A427XQT0"/>
<dbReference type="OrthoDB" id="329272at2759"/>